<protein>
    <recommendedName>
        <fullName evidence="4">phosphoglycolate phosphatase</fullName>
        <ecNumber evidence="4">3.1.3.18</ecNumber>
    </recommendedName>
</protein>
<gene>
    <name evidence="5" type="ORF">ABID46_001620</name>
</gene>
<dbReference type="GO" id="GO:0008967">
    <property type="term" value="F:phosphoglycolate phosphatase activity"/>
    <property type="evidence" value="ECO:0007669"/>
    <property type="project" value="UniProtKB-EC"/>
</dbReference>
<proteinExistence type="inferred from homology"/>
<dbReference type="InterPro" id="IPR023214">
    <property type="entry name" value="HAD_sf"/>
</dbReference>
<dbReference type="InterPro" id="IPR006439">
    <property type="entry name" value="HAD-SF_hydro_IA"/>
</dbReference>
<dbReference type="EMBL" id="JBEPMO010000008">
    <property type="protein sequence ID" value="MET3732036.1"/>
    <property type="molecule type" value="Genomic_DNA"/>
</dbReference>
<evidence type="ECO:0000256" key="3">
    <source>
        <dbReference type="ARBA" id="ARBA00006171"/>
    </source>
</evidence>
<dbReference type="Pfam" id="PF13419">
    <property type="entry name" value="HAD_2"/>
    <property type="match status" value="1"/>
</dbReference>
<dbReference type="SFLD" id="SFLDG01129">
    <property type="entry name" value="C1.5:_HAD__Beta-PGM__Phosphata"/>
    <property type="match status" value="1"/>
</dbReference>
<dbReference type="PANTHER" id="PTHR43434:SF1">
    <property type="entry name" value="PHOSPHOGLYCOLATE PHOSPHATASE"/>
    <property type="match status" value="1"/>
</dbReference>
<organism evidence="5 6">
    <name type="scientific">Moheibacter stercoris</name>
    <dbReference type="NCBI Taxonomy" id="1628251"/>
    <lineage>
        <taxon>Bacteria</taxon>
        <taxon>Pseudomonadati</taxon>
        <taxon>Bacteroidota</taxon>
        <taxon>Flavobacteriia</taxon>
        <taxon>Flavobacteriales</taxon>
        <taxon>Weeksellaceae</taxon>
        <taxon>Moheibacter</taxon>
    </lineage>
</organism>
<evidence type="ECO:0000256" key="2">
    <source>
        <dbReference type="ARBA" id="ARBA00004818"/>
    </source>
</evidence>
<comment type="caution">
    <text evidence="5">The sequence shown here is derived from an EMBL/GenBank/DDBJ whole genome shotgun (WGS) entry which is preliminary data.</text>
</comment>
<comment type="pathway">
    <text evidence="2">Organic acid metabolism; glycolate biosynthesis; glycolate from 2-phosphoglycolate: step 1/1.</text>
</comment>
<dbReference type="Gene3D" id="1.10.150.240">
    <property type="entry name" value="Putative phosphatase, domain 2"/>
    <property type="match status" value="1"/>
</dbReference>
<keyword evidence="5" id="KW-0378">Hydrolase</keyword>
<dbReference type="Proteomes" id="UP001549146">
    <property type="component" value="Unassembled WGS sequence"/>
</dbReference>
<keyword evidence="6" id="KW-1185">Reference proteome</keyword>
<reference evidence="5 6" key="1">
    <citation type="submission" date="2024-06" db="EMBL/GenBank/DDBJ databases">
        <title>Genomic Encyclopedia of Type Strains, Phase IV (KMG-IV): sequencing the most valuable type-strain genomes for metagenomic binning, comparative biology and taxonomic classification.</title>
        <authorList>
            <person name="Goeker M."/>
        </authorList>
    </citation>
    <scope>NUCLEOTIDE SEQUENCE [LARGE SCALE GENOMIC DNA]</scope>
    <source>
        <strain evidence="5 6">DSM 29388</strain>
    </source>
</reference>
<sequence>MKYKNIIFDLDGTLWDSRNTIIDNWNRILLRAELISKPLEIDDLNPYMGLLAEDILRDIVPGISSEKLEAILMEIKQHENKTIREKGGLLYPYVAESLAYLKKGHDLYIVSNCQDGYIEAFLDYFGFEDIFKDFESYGRTKQNKASNIKSVIDRNKLNETETVYVGDTQTDFESSKSNGLDFIFCAYGFGELETEKPNYIIQDFKDLIPIL</sequence>
<dbReference type="SUPFAM" id="SSF56784">
    <property type="entry name" value="HAD-like"/>
    <property type="match status" value="1"/>
</dbReference>
<dbReference type="Gene3D" id="3.40.50.1000">
    <property type="entry name" value="HAD superfamily/HAD-like"/>
    <property type="match status" value="1"/>
</dbReference>
<dbReference type="InterPro" id="IPR050155">
    <property type="entry name" value="HAD-like_hydrolase_sf"/>
</dbReference>
<dbReference type="InterPro" id="IPR036412">
    <property type="entry name" value="HAD-like_sf"/>
</dbReference>
<evidence type="ECO:0000313" key="5">
    <source>
        <dbReference type="EMBL" id="MET3732036.1"/>
    </source>
</evidence>
<dbReference type="EC" id="3.1.3.18" evidence="4"/>
<evidence type="ECO:0000313" key="6">
    <source>
        <dbReference type="Proteomes" id="UP001549146"/>
    </source>
</evidence>
<dbReference type="InterPro" id="IPR023198">
    <property type="entry name" value="PGP-like_dom2"/>
</dbReference>
<comment type="similarity">
    <text evidence="3">Belongs to the HAD-like hydrolase superfamily. CbbY/CbbZ/Gph/YieH family.</text>
</comment>
<dbReference type="PANTHER" id="PTHR43434">
    <property type="entry name" value="PHOSPHOGLYCOLATE PHOSPHATASE"/>
    <property type="match status" value="1"/>
</dbReference>
<dbReference type="SFLD" id="SFLDS00003">
    <property type="entry name" value="Haloacid_Dehalogenase"/>
    <property type="match status" value="1"/>
</dbReference>
<comment type="catalytic activity">
    <reaction evidence="1">
        <text>2-phosphoglycolate + H2O = glycolate + phosphate</text>
        <dbReference type="Rhea" id="RHEA:14369"/>
        <dbReference type="ChEBI" id="CHEBI:15377"/>
        <dbReference type="ChEBI" id="CHEBI:29805"/>
        <dbReference type="ChEBI" id="CHEBI:43474"/>
        <dbReference type="ChEBI" id="CHEBI:58033"/>
        <dbReference type="EC" id="3.1.3.18"/>
    </reaction>
</comment>
<evidence type="ECO:0000256" key="4">
    <source>
        <dbReference type="ARBA" id="ARBA00013078"/>
    </source>
</evidence>
<dbReference type="NCBIfam" id="TIGR01549">
    <property type="entry name" value="HAD-SF-IA-v1"/>
    <property type="match status" value="1"/>
</dbReference>
<dbReference type="InterPro" id="IPR041492">
    <property type="entry name" value="HAD_2"/>
</dbReference>
<dbReference type="RefSeq" id="WP_354508862.1">
    <property type="nucleotide sequence ID" value="NZ_JBEPMO010000008.1"/>
</dbReference>
<name>A0ABV2LU06_9FLAO</name>
<accession>A0ABV2LU06</accession>
<evidence type="ECO:0000256" key="1">
    <source>
        <dbReference type="ARBA" id="ARBA00000830"/>
    </source>
</evidence>